<dbReference type="AlphaFoldDB" id="A0A840EV44"/>
<feature type="region of interest" description="Disordered" evidence="1">
    <location>
        <begin position="173"/>
        <end position="198"/>
    </location>
</feature>
<comment type="caution">
    <text evidence="2">The sequence shown here is derived from an EMBL/GenBank/DDBJ whole genome shotgun (WGS) entry which is preliminary data.</text>
</comment>
<evidence type="ECO:0000256" key="1">
    <source>
        <dbReference type="SAM" id="MobiDB-lite"/>
    </source>
</evidence>
<evidence type="ECO:0000313" key="3">
    <source>
        <dbReference type="Proteomes" id="UP000551501"/>
    </source>
</evidence>
<proteinExistence type="predicted"/>
<dbReference type="Proteomes" id="UP000551501">
    <property type="component" value="Unassembled WGS sequence"/>
</dbReference>
<name>A0A840EV44_9ACTN</name>
<accession>A0A840EV44</accession>
<dbReference type="InterPro" id="IPR023840">
    <property type="entry name" value="T7SS_Rv3446c"/>
</dbReference>
<dbReference type="NCBIfam" id="TIGR03931">
    <property type="entry name" value="T7SS_Rv3446c"/>
    <property type="match status" value="1"/>
</dbReference>
<dbReference type="RefSeq" id="WP_183370583.1">
    <property type="nucleotide sequence ID" value="NZ_BAABHL010000065.1"/>
</dbReference>
<keyword evidence="3" id="KW-1185">Reference proteome</keyword>
<feature type="compositionally biased region" description="Basic and acidic residues" evidence="1">
    <location>
        <begin position="173"/>
        <end position="183"/>
    </location>
</feature>
<gene>
    <name evidence="2" type="ORF">BKA16_002104</name>
</gene>
<dbReference type="EMBL" id="JACIFP010000001">
    <property type="protein sequence ID" value="MBB4135552.1"/>
    <property type="molecule type" value="Genomic_DNA"/>
</dbReference>
<reference evidence="2 3" key="1">
    <citation type="submission" date="2020-08" db="EMBL/GenBank/DDBJ databases">
        <title>Sequencing the genomes of 1000 actinobacteria strains.</title>
        <authorList>
            <person name="Klenk H.-P."/>
        </authorList>
    </citation>
    <scope>NUCLEOTIDE SEQUENCE [LARGE SCALE GENOMIC DNA]</scope>
    <source>
        <strain evidence="2 3">DSM 45298</strain>
    </source>
</reference>
<protein>
    <submittedName>
        <fullName evidence="2">Type VII secretion-associated protein (TIGR03931 family)</fullName>
    </submittedName>
</protein>
<organism evidence="2 3">
    <name type="scientific">Gordonia humi</name>
    <dbReference type="NCBI Taxonomy" id="686429"/>
    <lineage>
        <taxon>Bacteria</taxon>
        <taxon>Bacillati</taxon>
        <taxon>Actinomycetota</taxon>
        <taxon>Actinomycetes</taxon>
        <taxon>Mycobacteriales</taxon>
        <taxon>Gordoniaceae</taxon>
        <taxon>Gordonia</taxon>
    </lineage>
</organism>
<sequence length="375" mass="38998">MTGVVDLAYGEHDQAVAELLEHIDDPAWSITVSVANGETTCPTVWGSRRIAELRRRLDGADVVPRAIAVARSHTDATATRCAVIETALLPAVGRYWSAHLLVLCDGDWAITAGLVTAPDEVAADSDWAAMIAAVDLVVVDGPDEESIDAAMRTIPAATTGVLRADRALVARHGGREPSMRESIEAAVGPPPAPSPRSKTPLAVGAALCALLAVGLALVRPGSSPAESATTEHAVGDVVVAVPADWRRSDLADDRPDDGSGVRAVFADPADGGRLIVVVTPLRPGSDRDSVSESLANRLLQRGDIGILEFAPDTVFGGRRVISYRETPASGPPIAWYVAVESGVQTSVGCQRGSGDETIHAVCSAAVGSVRARRSP</sequence>
<evidence type="ECO:0000313" key="2">
    <source>
        <dbReference type="EMBL" id="MBB4135552.1"/>
    </source>
</evidence>